<dbReference type="SUPFAM" id="SSF57667">
    <property type="entry name" value="beta-beta-alpha zinc fingers"/>
    <property type="match status" value="1"/>
</dbReference>
<dbReference type="OMA" id="SINNNCA"/>
<dbReference type="InterPro" id="IPR013087">
    <property type="entry name" value="Znf_C2H2_type"/>
</dbReference>
<sequence>MYKCGHASQSEAATLNHLQPGGSNNLHCIARSCGSCQMSAFQVASMFKSSMRSAAAAAAASTTAVAIKPQRNHIAAAVGGVITNNSSSINNNCATAATKKSSIQFHCEFCSFSCTWRYDLKLHLRQKHGIHQLKKV</sequence>
<dbReference type="AlphaFoldDB" id="A0A3B0J0A6"/>
<gene>
    <name evidence="2" type="ORF">DGUA_6G001707</name>
</gene>
<dbReference type="EMBL" id="OUUW01000001">
    <property type="protein sequence ID" value="SPP74125.1"/>
    <property type="molecule type" value="Genomic_DNA"/>
</dbReference>
<protein>
    <recommendedName>
        <fullName evidence="1">C2H2-type domain-containing protein</fullName>
    </recommendedName>
</protein>
<dbReference type="InterPro" id="IPR036236">
    <property type="entry name" value="Znf_C2H2_sf"/>
</dbReference>
<proteinExistence type="predicted"/>
<dbReference type="PROSITE" id="PS00028">
    <property type="entry name" value="ZINC_FINGER_C2H2_1"/>
    <property type="match status" value="1"/>
</dbReference>
<evidence type="ECO:0000313" key="2">
    <source>
        <dbReference type="EMBL" id="SPP74125.1"/>
    </source>
</evidence>
<feature type="domain" description="C2H2-type" evidence="1">
    <location>
        <begin position="107"/>
        <end position="128"/>
    </location>
</feature>
<dbReference type="Proteomes" id="UP000268350">
    <property type="component" value="Unassembled WGS sequence"/>
</dbReference>
<evidence type="ECO:0000313" key="3">
    <source>
        <dbReference type="Proteomes" id="UP000268350"/>
    </source>
</evidence>
<name>A0A3B0J0A6_DROGU</name>
<organism evidence="2 3">
    <name type="scientific">Drosophila guanche</name>
    <name type="common">Fruit fly</name>
    <dbReference type="NCBI Taxonomy" id="7266"/>
    <lineage>
        <taxon>Eukaryota</taxon>
        <taxon>Metazoa</taxon>
        <taxon>Ecdysozoa</taxon>
        <taxon>Arthropoda</taxon>
        <taxon>Hexapoda</taxon>
        <taxon>Insecta</taxon>
        <taxon>Pterygota</taxon>
        <taxon>Neoptera</taxon>
        <taxon>Endopterygota</taxon>
        <taxon>Diptera</taxon>
        <taxon>Brachycera</taxon>
        <taxon>Muscomorpha</taxon>
        <taxon>Ephydroidea</taxon>
        <taxon>Drosophilidae</taxon>
        <taxon>Drosophila</taxon>
        <taxon>Sophophora</taxon>
    </lineage>
</organism>
<dbReference type="OrthoDB" id="407106at2759"/>
<evidence type="ECO:0000259" key="1">
    <source>
        <dbReference type="PROSITE" id="PS00028"/>
    </source>
</evidence>
<keyword evidence="3" id="KW-1185">Reference proteome</keyword>
<accession>A0A3B0J0A6</accession>
<reference evidence="3" key="1">
    <citation type="submission" date="2018-01" db="EMBL/GenBank/DDBJ databases">
        <authorList>
            <person name="Alioto T."/>
            <person name="Alioto T."/>
        </authorList>
    </citation>
    <scope>NUCLEOTIDE SEQUENCE [LARGE SCALE GENOMIC DNA]</scope>
</reference>